<keyword evidence="4" id="KW-0239">DNA-directed DNA polymerase</keyword>
<evidence type="ECO:0000256" key="2">
    <source>
        <dbReference type="ARBA" id="ARBA00022679"/>
    </source>
</evidence>
<evidence type="ECO:0000313" key="7">
    <source>
        <dbReference type="Proteomes" id="UP000287651"/>
    </source>
</evidence>
<reference evidence="6 7" key="1">
    <citation type="journal article" date="2014" name="Agronomy (Basel)">
        <title>A Draft Genome Sequence for Ensete ventricosum, the Drought-Tolerant Tree Against Hunger.</title>
        <authorList>
            <person name="Harrison J."/>
            <person name="Moore K.A."/>
            <person name="Paszkiewicz K."/>
            <person name="Jones T."/>
            <person name="Grant M."/>
            <person name="Ambacheew D."/>
            <person name="Muzemil S."/>
            <person name="Studholme D.J."/>
        </authorList>
    </citation>
    <scope>NUCLEOTIDE SEQUENCE [LARGE SCALE GENOMIC DNA]</scope>
</reference>
<dbReference type="InterPro" id="IPR006134">
    <property type="entry name" value="DNA-dir_DNA_pol_B_multi_dom"/>
</dbReference>
<comment type="caution">
    <text evidence="6">The sequence shown here is derived from an EMBL/GenBank/DDBJ whole genome shotgun (WGS) entry which is preliminary data.</text>
</comment>
<dbReference type="GO" id="GO:0016035">
    <property type="term" value="C:zeta DNA polymerase complex"/>
    <property type="evidence" value="ECO:0007669"/>
    <property type="project" value="InterPro"/>
</dbReference>
<dbReference type="InterPro" id="IPR043502">
    <property type="entry name" value="DNA/RNA_pol_sf"/>
</dbReference>
<proteinExistence type="predicted"/>
<keyword evidence="2" id="KW-0808">Transferase</keyword>
<dbReference type="GO" id="GO:0005634">
    <property type="term" value="C:nucleus"/>
    <property type="evidence" value="ECO:0007669"/>
    <property type="project" value="TreeGrafter"/>
</dbReference>
<dbReference type="PANTHER" id="PTHR45812:SF1">
    <property type="entry name" value="DNA POLYMERASE ZETA CATALYTIC SUBUNIT"/>
    <property type="match status" value="1"/>
</dbReference>
<evidence type="ECO:0000256" key="3">
    <source>
        <dbReference type="ARBA" id="ARBA00022695"/>
    </source>
</evidence>
<dbReference type="PANTHER" id="PTHR45812">
    <property type="entry name" value="DNA POLYMERASE ZETA CATALYTIC SUBUNIT"/>
    <property type="match status" value="1"/>
</dbReference>
<evidence type="ECO:0000256" key="4">
    <source>
        <dbReference type="ARBA" id="ARBA00022932"/>
    </source>
</evidence>
<dbReference type="EC" id="2.7.7.7" evidence="1"/>
<dbReference type="SUPFAM" id="SSF56672">
    <property type="entry name" value="DNA/RNA polymerases"/>
    <property type="match status" value="1"/>
</dbReference>
<dbReference type="AlphaFoldDB" id="A0A427AX52"/>
<dbReference type="InterPro" id="IPR030559">
    <property type="entry name" value="PolZ_Rev3"/>
</dbReference>
<dbReference type="InterPro" id="IPR042087">
    <property type="entry name" value="DNA_pol_B_thumb"/>
</dbReference>
<dbReference type="Gene3D" id="1.10.132.60">
    <property type="entry name" value="DNA polymerase family B, C-terminal domain"/>
    <property type="match status" value="1"/>
</dbReference>
<dbReference type="Proteomes" id="UP000287651">
    <property type="component" value="Unassembled WGS sequence"/>
</dbReference>
<protein>
    <recommendedName>
        <fullName evidence="1">DNA-directed DNA polymerase</fullName>
        <ecNumber evidence="1">2.7.7.7</ecNumber>
    </recommendedName>
</protein>
<dbReference type="GO" id="GO:0000166">
    <property type="term" value="F:nucleotide binding"/>
    <property type="evidence" value="ECO:0007669"/>
    <property type="project" value="InterPro"/>
</dbReference>
<dbReference type="GO" id="GO:0003677">
    <property type="term" value="F:DNA binding"/>
    <property type="evidence" value="ECO:0007669"/>
    <property type="project" value="InterPro"/>
</dbReference>
<keyword evidence="3" id="KW-0548">Nucleotidyltransferase</keyword>
<feature type="domain" description="DNA-directed DNA polymerase family B multifunctional" evidence="5">
    <location>
        <begin position="1"/>
        <end position="47"/>
    </location>
</feature>
<organism evidence="6 7">
    <name type="scientific">Ensete ventricosum</name>
    <name type="common">Abyssinian banana</name>
    <name type="synonym">Musa ensete</name>
    <dbReference type="NCBI Taxonomy" id="4639"/>
    <lineage>
        <taxon>Eukaryota</taxon>
        <taxon>Viridiplantae</taxon>
        <taxon>Streptophyta</taxon>
        <taxon>Embryophyta</taxon>
        <taxon>Tracheophyta</taxon>
        <taxon>Spermatophyta</taxon>
        <taxon>Magnoliopsida</taxon>
        <taxon>Liliopsida</taxon>
        <taxon>Zingiberales</taxon>
        <taxon>Musaceae</taxon>
        <taxon>Ensete</taxon>
    </lineage>
</organism>
<name>A0A427AX52_ENSVE</name>
<dbReference type="GO" id="GO:0000724">
    <property type="term" value="P:double-strand break repair via homologous recombination"/>
    <property type="evidence" value="ECO:0007669"/>
    <property type="project" value="TreeGrafter"/>
</dbReference>
<feature type="domain" description="DNA-directed DNA polymerase family B multifunctional" evidence="5">
    <location>
        <begin position="56"/>
        <end position="128"/>
    </location>
</feature>
<feature type="non-terminal residue" evidence="6">
    <location>
        <position position="1"/>
    </location>
</feature>
<evidence type="ECO:0000313" key="6">
    <source>
        <dbReference type="EMBL" id="RRT80785.1"/>
    </source>
</evidence>
<dbReference type="Pfam" id="PF00136">
    <property type="entry name" value="DNA_pol_B"/>
    <property type="match status" value="2"/>
</dbReference>
<dbReference type="GO" id="GO:0003887">
    <property type="term" value="F:DNA-directed DNA polymerase activity"/>
    <property type="evidence" value="ECO:0007669"/>
    <property type="project" value="UniProtKB-KW"/>
</dbReference>
<sequence>LIANVTYGYTAAGFSGRMPCAELADSIVQCGRRTLEAAISFVNEHPNTRMSSLPPAAIVAIKAMNADPRAEPHYGERVPYVVVYGEPGARLADMVVDPHDLLEVNSPYRLNDHYYIKKQIIPALQRVLGLLRADLNQWFLEVPRPVRPISARFYASHFGSSHDFDYNGPGTSRKAQVKRSRIDTYYSSKHCILCGDLVQRSKYLCDVCFEKKPLTATALVSKTSTLERDIQHLVAVSFL</sequence>
<evidence type="ECO:0000259" key="5">
    <source>
        <dbReference type="Pfam" id="PF00136"/>
    </source>
</evidence>
<dbReference type="EMBL" id="AMZH03001061">
    <property type="protein sequence ID" value="RRT80785.1"/>
    <property type="molecule type" value="Genomic_DNA"/>
</dbReference>
<dbReference type="GO" id="GO:0042276">
    <property type="term" value="P:error-prone translesion synthesis"/>
    <property type="evidence" value="ECO:0007669"/>
    <property type="project" value="TreeGrafter"/>
</dbReference>
<gene>
    <name evidence="6" type="ORF">B296_00009946</name>
</gene>
<accession>A0A427AX52</accession>
<evidence type="ECO:0000256" key="1">
    <source>
        <dbReference type="ARBA" id="ARBA00012417"/>
    </source>
</evidence>